<protein>
    <submittedName>
        <fullName evidence="2">Class I SAM-dependent methyltransferase</fullName>
        <ecNumber evidence="2">2.1.1.-</ecNumber>
    </submittedName>
</protein>
<dbReference type="RefSeq" id="WP_265990426.1">
    <property type="nucleotide sequence ID" value="NZ_CP110973.1"/>
</dbReference>
<organism evidence="2 3">
    <name type="scientific">Larkinella insperata</name>
    <dbReference type="NCBI Taxonomy" id="332158"/>
    <lineage>
        <taxon>Bacteria</taxon>
        <taxon>Pseudomonadati</taxon>
        <taxon>Bacteroidota</taxon>
        <taxon>Cytophagia</taxon>
        <taxon>Cytophagales</taxon>
        <taxon>Spirosomataceae</taxon>
        <taxon>Larkinella</taxon>
    </lineage>
</organism>
<gene>
    <name evidence="2" type="ORF">ACFQ4C_01425</name>
</gene>
<proteinExistence type="predicted"/>
<reference evidence="3" key="1">
    <citation type="journal article" date="2019" name="Int. J. Syst. Evol. Microbiol.">
        <title>The Global Catalogue of Microorganisms (GCM) 10K type strain sequencing project: providing services to taxonomists for standard genome sequencing and annotation.</title>
        <authorList>
            <consortium name="The Broad Institute Genomics Platform"/>
            <consortium name="The Broad Institute Genome Sequencing Center for Infectious Disease"/>
            <person name="Wu L."/>
            <person name="Ma J."/>
        </authorList>
    </citation>
    <scope>NUCLEOTIDE SEQUENCE [LARGE SCALE GENOMIC DNA]</scope>
    <source>
        <strain evidence="3">CCUG 55608</strain>
    </source>
</reference>
<dbReference type="InterPro" id="IPR041698">
    <property type="entry name" value="Methyltransf_25"/>
</dbReference>
<dbReference type="CDD" id="cd02440">
    <property type="entry name" value="AdoMet_MTases"/>
    <property type="match status" value="1"/>
</dbReference>
<dbReference type="EC" id="2.1.1.-" evidence="2"/>
<keyword evidence="2" id="KW-0489">Methyltransferase</keyword>
<evidence type="ECO:0000259" key="1">
    <source>
        <dbReference type="Pfam" id="PF13649"/>
    </source>
</evidence>
<accession>A0ABW3Q2P4</accession>
<dbReference type="EMBL" id="JBHTLP010000001">
    <property type="protein sequence ID" value="MFD1139744.1"/>
    <property type="molecule type" value="Genomic_DNA"/>
</dbReference>
<dbReference type="Gene3D" id="3.40.50.150">
    <property type="entry name" value="Vaccinia Virus protein VP39"/>
    <property type="match status" value="1"/>
</dbReference>
<feature type="domain" description="Methyltransferase" evidence="1">
    <location>
        <begin position="47"/>
        <end position="142"/>
    </location>
</feature>
<evidence type="ECO:0000313" key="3">
    <source>
        <dbReference type="Proteomes" id="UP001597116"/>
    </source>
</evidence>
<dbReference type="Pfam" id="PF13649">
    <property type="entry name" value="Methyltransf_25"/>
    <property type="match status" value="1"/>
</dbReference>
<keyword evidence="3" id="KW-1185">Reference proteome</keyword>
<comment type="caution">
    <text evidence="2">The sequence shown here is derived from an EMBL/GenBank/DDBJ whole genome shotgun (WGS) entry which is preliminary data.</text>
</comment>
<sequence length="212" mass="24071">MANQPVVDNGFDSIAPFYDALSRLVFGNALRKAQACWLNQIPPGAEILVFGGGSGWLLARLLAVCHPRHVSYIDASAAMITLARQKVDNDSRVDFRTGTELSIQPGDKVDVVITPFVLDLFAEERLKIVVLPRLFSSLKPGGLWLCCDFLEPRWWWQKILLWSEYRFFRAISRIEADHLPNWQHLLETHLPLNPGQMTTFFGGMIGSGYWRK</sequence>
<evidence type="ECO:0000313" key="2">
    <source>
        <dbReference type="EMBL" id="MFD1139744.1"/>
    </source>
</evidence>
<dbReference type="SUPFAM" id="SSF53335">
    <property type="entry name" value="S-adenosyl-L-methionine-dependent methyltransferases"/>
    <property type="match status" value="1"/>
</dbReference>
<name>A0ABW3Q2P4_9BACT</name>
<dbReference type="GO" id="GO:0032259">
    <property type="term" value="P:methylation"/>
    <property type="evidence" value="ECO:0007669"/>
    <property type="project" value="UniProtKB-KW"/>
</dbReference>
<keyword evidence="2" id="KW-0808">Transferase</keyword>
<dbReference type="InterPro" id="IPR029063">
    <property type="entry name" value="SAM-dependent_MTases_sf"/>
</dbReference>
<dbReference type="Proteomes" id="UP001597116">
    <property type="component" value="Unassembled WGS sequence"/>
</dbReference>
<dbReference type="GO" id="GO:0008168">
    <property type="term" value="F:methyltransferase activity"/>
    <property type="evidence" value="ECO:0007669"/>
    <property type="project" value="UniProtKB-KW"/>
</dbReference>